<dbReference type="Proteomes" id="UP001220670">
    <property type="component" value="Unassembled WGS sequence"/>
</dbReference>
<evidence type="ECO:0000313" key="3">
    <source>
        <dbReference type="Proteomes" id="UP001220670"/>
    </source>
</evidence>
<organism evidence="2 3">
    <name type="scientific">Limosilactobacillus mucosae</name>
    <name type="common">Lactobacillus mucosae</name>
    <dbReference type="NCBI Taxonomy" id="97478"/>
    <lineage>
        <taxon>Bacteria</taxon>
        <taxon>Bacillati</taxon>
        <taxon>Bacillota</taxon>
        <taxon>Bacilli</taxon>
        <taxon>Lactobacillales</taxon>
        <taxon>Lactobacillaceae</taxon>
        <taxon>Limosilactobacillus</taxon>
    </lineage>
</organism>
<reference evidence="2" key="1">
    <citation type="submission" date="2023-01" db="EMBL/GenBank/DDBJ databases">
        <title>Genome analysis of 13 Lactobacillus isolated from gut of wild boar.</title>
        <authorList>
            <person name="Papp P."/>
            <person name="Libisch B."/>
            <person name="Nagy T."/>
            <person name="Olasz F."/>
        </authorList>
    </citation>
    <scope>NUCLEOTIDE SEQUENCE</scope>
    <source>
        <strain evidence="2">F146</strain>
    </source>
</reference>
<evidence type="ECO:0000256" key="1">
    <source>
        <dbReference type="SAM" id="Phobius"/>
    </source>
</evidence>
<protein>
    <submittedName>
        <fullName evidence="2">Uncharacterized protein</fullName>
    </submittedName>
</protein>
<keyword evidence="1" id="KW-1133">Transmembrane helix</keyword>
<dbReference type="RefSeq" id="WP_272208993.1">
    <property type="nucleotide sequence ID" value="NZ_JAQOMV010000030.1"/>
</dbReference>
<feature type="transmembrane region" description="Helical" evidence="1">
    <location>
        <begin position="20"/>
        <end position="39"/>
    </location>
</feature>
<comment type="caution">
    <text evidence="2">The sequence shown here is derived from an EMBL/GenBank/DDBJ whole genome shotgun (WGS) entry which is preliminary data.</text>
</comment>
<evidence type="ECO:0000313" key="2">
    <source>
        <dbReference type="EMBL" id="MDC2829856.1"/>
    </source>
</evidence>
<gene>
    <name evidence="2" type="ORF">PO250_05985</name>
</gene>
<proteinExistence type="predicted"/>
<sequence>MSRVLSVSRMVFKKKSLSPAYYWMIIAPIVVVIIGFGFVKYMQQQSKAERPVIAVVADNNIKKVLTSKKSTAWGCI</sequence>
<keyword evidence="1" id="KW-0812">Transmembrane</keyword>
<dbReference type="EMBL" id="JAQONE010000022">
    <property type="protein sequence ID" value="MDC2829856.1"/>
    <property type="molecule type" value="Genomic_DNA"/>
</dbReference>
<dbReference type="AlphaFoldDB" id="A0AAJ1MAC3"/>
<keyword evidence="1" id="KW-0472">Membrane</keyword>
<name>A0AAJ1MAC3_LIMMU</name>
<accession>A0AAJ1MAC3</accession>